<dbReference type="Proteomes" id="UP001470230">
    <property type="component" value="Unassembled WGS sequence"/>
</dbReference>
<comment type="caution">
    <text evidence="1">The sequence shown here is derived from an EMBL/GenBank/DDBJ whole genome shotgun (WGS) entry which is preliminary data.</text>
</comment>
<organism evidence="1 2">
    <name type="scientific">Tritrichomonas musculus</name>
    <dbReference type="NCBI Taxonomy" id="1915356"/>
    <lineage>
        <taxon>Eukaryota</taxon>
        <taxon>Metamonada</taxon>
        <taxon>Parabasalia</taxon>
        <taxon>Tritrichomonadida</taxon>
        <taxon>Tritrichomonadidae</taxon>
        <taxon>Tritrichomonas</taxon>
    </lineage>
</organism>
<reference evidence="1 2" key="1">
    <citation type="submission" date="2024-04" db="EMBL/GenBank/DDBJ databases">
        <title>Tritrichomonas musculus Genome.</title>
        <authorList>
            <person name="Alves-Ferreira E."/>
            <person name="Grigg M."/>
            <person name="Lorenzi H."/>
            <person name="Galac M."/>
        </authorList>
    </citation>
    <scope>NUCLEOTIDE SEQUENCE [LARGE SCALE GENOMIC DNA]</scope>
    <source>
        <strain evidence="1 2">EAF2021</strain>
    </source>
</reference>
<evidence type="ECO:0000313" key="2">
    <source>
        <dbReference type="Proteomes" id="UP001470230"/>
    </source>
</evidence>
<protein>
    <submittedName>
        <fullName evidence="1">Uncharacterized protein</fullName>
    </submittedName>
</protein>
<gene>
    <name evidence="1" type="ORF">M9Y10_026701</name>
</gene>
<keyword evidence="2" id="KW-1185">Reference proteome</keyword>
<sequence length="194" mass="22397">MKHQKLKPIENDLDFLKYEVHRLKQDLHEKVKPITDHLDLLIQYRRNYSDDLYTLIQTAFDQNSKYLLPHFKTRRAAIQTVMSDDQFNNRFLTSPNQLMLDSGLVAASKKQCETNGDVMSSRPFQNQKPSNLNGIIQKDMFSEALTARIAPLSPPLNKNLNLLNFKRFKPSTIALKKNSNNSQSSDPFDVISED</sequence>
<proteinExistence type="predicted"/>
<evidence type="ECO:0000313" key="1">
    <source>
        <dbReference type="EMBL" id="KAK8841754.1"/>
    </source>
</evidence>
<dbReference type="EMBL" id="JAPFFF010000040">
    <property type="protein sequence ID" value="KAK8841754.1"/>
    <property type="molecule type" value="Genomic_DNA"/>
</dbReference>
<accession>A0ABR2H698</accession>
<name>A0ABR2H698_9EUKA</name>